<dbReference type="Pfam" id="PF00583">
    <property type="entry name" value="Acetyltransf_1"/>
    <property type="match status" value="1"/>
</dbReference>
<evidence type="ECO:0000313" key="3">
    <source>
        <dbReference type="Proteomes" id="UP001230156"/>
    </source>
</evidence>
<dbReference type="PROSITE" id="PS51186">
    <property type="entry name" value="GNAT"/>
    <property type="match status" value="1"/>
</dbReference>
<sequence length="401" mass="42689">MLSLRPMRASEYPAYFDHFIPDYAADVASTYGLPSDDALGRVKREIAADQPDGVHTDGHRLLCLVDPVGGIGTLWFKPDAARRSVFINDFEILPSHRGRGLGKQAMALLADALRREGFEQIELRPPPRNARTRRVYKAAGLQGPVVRFSRRPQAWRAPAGRPRGGCGTGHLRLAHPVPVPHCLVPSTVPDLPPMPAGEDFEMIAGPWKRASFWLTAILAILVLPVLPAKAAPLTFDVLFAAQNITGPAPVPTTTAGGLFRLTFDPTHDYAVPGDYLDSSISTTFLSVAVGSPVTFGYDLANDRLTIGGSAFGPATLTTTDVDFAVVVGNFTTSPALLSFVMTNGTNGNLWLSTNGIVVTQSVLSNVATTPIPGALPLLVTALGGLAAWKLGSRRRSGEAVA</sequence>
<dbReference type="CDD" id="cd04301">
    <property type="entry name" value="NAT_SF"/>
    <property type="match status" value="1"/>
</dbReference>
<accession>A0ABU0YKE8</accession>
<dbReference type="SUPFAM" id="SSF55729">
    <property type="entry name" value="Acyl-CoA N-acyltransferases (Nat)"/>
    <property type="match status" value="1"/>
</dbReference>
<dbReference type="InterPro" id="IPR016181">
    <property type="entry name" value="Acyl_CoA_acyltransferase"/>
</dbReference>
<feature type="domain" description="N-acetyltransferase" evidence="1">
    <location>
        <begin position="2"/>
        <end position="178"/>
    </location>
</feature>
<gene>
    <name evidence="2" type="ORF">Q8A70_11055</name>
</gene>
<keyword evidence="3" id="KW-1185">Reference proteome</keyword>
<dbReference type="Gene3D" id="3.40.630.30">
    <property type="match status" value="1"/>
</dbReference>
<comment type="caution">
    <text evidence="2">The sequence shown here is derived from an EMBL/GenBank/DDBJ whole genome shotgun (WGS) entry which is preliminary data.</text>
</comment>
<dbReference type="Proteomes" id="UP001230156">
    <property type="component" value="Unassembled WGS sequence"/>
</dbReference>
<protein>
    <submittedName>
        <fullName evidence="2">GNAT family N-acetyltransferase</fullName>
    </submittedName>
</protein>
<proteinExistence type="predicted"/>
<name>A0ABU0YKE8_9PROT</name>
<evidence type="ECO:0000313" key="2">
    <source>
        <dbReference type="EMBL" id="MDQ7248208.1"/>
    </source>
</evidence>
<dbReference type="InterPro" id="IPR000182">
    <property type="entry name" value="GNAT_dom"/>
</dbReference>
<dbReference type="EMBL" id="JAUYVI010000003">
    <property type="protein sequence ID" value="MDQ7248208.1"/>
    <property type="molecule type" value="Genomic_DNA"/>
</dbReference>
<evidence type="ECO:0000259" key="1">
    <source>
        <dbReference type="PROSITE" id="PS51186"/>
    </source>
</evidence>
<dbReference type="RefSeq" id="WP_379955656.1">
    <property type="nucleotide sequence ID" value="NZ_JAUYVI010000003.1"/>
</dbReference>
<organism evidence="2 3">
    <name type="scientific">Dongia sedimenti</name>
    <dbReference type="NCBI Taxonomy" id="3064282"/>
    <lineage>
        <taxon>Bacteria</taxon>
        <taxon>Pseudomonadati</taxon>
        <taxon>Pseudomonadota</taxon>
        <taxon>Alphaproteobacteria</taxon>
        <taxon>Rhodospirillales</taxon>
        <taxon>Dongiaceae</taxon>
        <taxon>Dongia</taxon>
    </lineage>
</organism>
<reference evidence="3" key="1">
    <citation type="submission" date="2023-08" db="EMBL/GenBank/DDBJ databases">
        <title>Rhodospirillaceae gen. nov., a novel taxon isolated from the Yangtze River Yuezi River estuary sludge.</title>
        <authorList>
            <person name="Ruan L."/>
        </authorList>
    </citation>
    <scope>NUCLEOTIDE SEQUENCE [LARGE SCALE GENOMIC DNA]</scope>
    <source>
        <strain evidence="3">R-7</strain>
    </source>
</reference>